<protein>
    <submittedName>
        <fullName evidence="1">Uncharacterized protein</fullName>
    </submittedName>
</protein>
<name>A0A6A2WJW9_HIBSY</name>
<dbReference type="GO" id="GO:0003735">
    <property type="term" value="F:structural constituent of ribosome"/>
    <property type="evidence" value="ECO:0007669"/>
    <property type="project" value="InterPro"/>
</dbReference>
<dbReference type="AlphaFoldDB" id="A0A6A2WJW9"/>
<dbReference type="InterPro" id="IPR036899">
    <property type="entry name" value="Ribosomal_uL13_sf"/>
</dbReference>
<organism evidence="1 2">
    <name type="scientific">Hibiscus syriacus</name>
    <name type="common">Rose of Sharon</name>
    <dbReference type="NCBI Taxonomy" id="106335"/>
    <lineage>
        <taxon>Eukaryota</taxon>
        <taxon>Viridiplantae</taxon>
        <taxon>Streptophyta</taxon>
        <taxon>Embryophyta</taxon>
        <taxon>Tracheophyta</taxon>
        <taxon>Spermatophyta</taxon>
        <taxon>Magnoliopsida</taxon>
        <taxon>eudicotyledons</taxon>
        <taxon>Gunneridae</taxon>
        <taxon>Pentapetalae</taxon>
        <taxon>rosids</taxon>
        <taxon>malvids</taxon>
        <taxon>Malvales</taxon>
        <taxon>Malvaceae</taxon>
        <taxon>Malvoideae</taxon>
        <taxon>Hibiscus</taxon>
    </lineage>
</organism>
<gene>
    <name evidence="1" type="ORF">F3Y22_tig00116961pilonHSYRG00122</name>
</gene>
<dbReference type="Gene3D" id="3.90.1180.10">
    <property type="entry name" value="Ribosomal protein L13"/>
    <property type="match status" value="1"/>
</dbReference>
<reference evidence="1" key="1">
    <citation type="submission" date="2019-09" db="EMBL/GenBank/DDBJ databases">
        <title>Draft genome information of white flower Hibiscus syriacus.</title>
        <authorList>
            <person name="Kim Y.-M."/>
        </authorList>
    </citation>
    <scope>NUCLEOTIDE SEQUENCE [LARGE SCALE GENOMIC DNA]</scope>
    <source>
        <strain evidence="1">YM2019G1</strain>
    </source>
</reference>
<sequence>MVLGSGIYAKRMVEDARSEELCMSDGLRKKMRYMRFLRKRMNTKPSHGPIHFCAPFKILWRTIRGEIYNRPSRFSVKGGKIRDEEDKVSLMVYFGSLTVIDGNE</sequence>
<evidence type="ECO:0000313" key="2">
    <source>
        <dbReference type="Proteomes" id="UP000436088"/>
    </source>
</evidence>
<comment type="caution">
    <text evidence="1">The sequence shown here is derived from an EMBL/GenBank/DDBJ whole genome shotgun (WGS) entry which is preliminary data.</text>
</comment>
<proteinExistence type="predicted"/>
<dbReference type="Proteomes" id="UP000436088">
    <property type="component" value="Unassembled WGS sequence"/>
</dbReference>
<dbReference type="EMBL" id="VEPZ02001736">
    <property type="protein sequence ID" value="KAE8659912.1"/>
    <property type="molecule type" value="Genomic_DNA"/>
</dbReference>
<dbReference type="SUPFAM" id="SSF52161">
    <property type="entry name" value="Ribosomal protein L13"/>
    <property type="match status" value="1"/>
</dbReference>
<dbReference type="GO" id="GO:0005840">
    <property type="term" value="C:ribosome"/>
    <property type="evidence" value="ECO:0007669"/>
    <property type="project" value="InterPro"/>
</dbReference>
<dbReference type="GO" id="GO:0006412">
    <property type="term" value="P:translation"/>
    <property type="evidence" value="ECO:0007669"/>
    <property type="project" value="InterPro"/>
</dbReference>
<evidence type="ECO:0000313" key="1">
    <source>
        <dbReference type="EMBL" id="KAE8659912.1"/>
    </source>
</evidence>
<accession>A0A6A2WJW9</accession>
<keyword evidence="2" id="KW-1185">Reference proteome</keyword>